<dbReference type="EMBL" id="LWDD02000153">
    <property type="protein sequence ID" value="KAE8263317.1"/>
    <property type="molecule type" value="Genomic_DNA"/>
</dbReference>
<dbReference type="EMBL" id="CAJHJG010002045">
    <property type="protein sequence ID" value="CAD6916835.1"/>
    <property type="molecule type" value="Genomic_DNA"/>
</dbReference>
<reference evidence="2" key="1">
    <citation type="submission" date="2016-04" db="EMBL/GenBank/DDBJ databases">
        <authorList>
            <person name="Nguyen H.D."/>
            <person name="Kesanakurti P."/>
            <person name="Cullis J."/>
            <person name="Levesque C.A."/>
            <person name="Hambleton S."/>
        </authorList>
    </citation>
    <scope>NUCLEOTIDE SEQUENCE</scope>
    <source>
        <strain evidence="2">DAOMC 238032</strain>
    </source>
</reference>
<protein>
    <submittedName>
        <fullName evidence="2">Uncharacterized protein</fullName>
    </submittedName>
</protein>
<proteinExistence type="predicted"/>
<reference evidence="2" key="2">
    <citation type="journal article" date="2019" name="IMA Fungus">
        <title>Genome sequencing and comparison of five Tilletia species to identify candidate genes for the detection of regulated species infecting wheat.</title>
        <authorList>
            <person name="Nguyen H.D.T."/>
            <person name="Sultana T."/>
            <person name="Kesanakurti P."/>
            <person name="Hambleton S."/>
        </authorList>
    </citation>
    <scope>NUCLEOTIDE SEQUENCE</scope>
    <source>
        <strain evidence="2">DAOMC 238032</strain>
    </source>
</reference>
<dbReference type="Proteomes" id="UP000077671">
    <property type="component" value="Unassembled WGS sequence"/>
</dbReference>
<organism evidence="2 3">
    <name type="scientific">Tilletia caries</name>
    <name type="common">wheat bunt fungus</name>
    <dbReference type="NCBI Taxonomy" id="13290"/>
    <lineage>
        <taxon>Eukaryota</taxon>
        <taxon>Fungi</taxon>
        <taxon>Dikarya</taxon>
        <taxon>Basidiomycota</taxon>
        <taxon>Ustilaginomycotina</taxon>
        <taxon>Exobasidiomycetes</taxon>
        <taxon>Tilletiales</taxon>
        <taxon>Tilletiaceae</taxon>
        <taxon>Tilletia</taxon>
    </lineage>
</organism>
<name>A0A177VCQ8_9BASI</name>
<sequence>MYHVRAARALDNYPLVVYNCIEPTVADPITSRRPSDLEKYLSAPTGSPCGQTSASHKVKFAKPASAAGSRSFFDVTFTDGEAMTVPPEDFIRISKVYLITEGECTSRIVGKAIKAIENDRSATTNAKDQAPVASANGQAAAASANGQDAVDNAKPGEQTATLLKIMAEGMVQIDADIKDKIDVWLLGLLPKIFNFKDSNGVPKMDMVLIMHRNTGITIGPRAYIDDAIVNANRGSIAKGTYPENDTDDTTCSQLKTIIEDANWEDGSKATAVLCGNADGTVPAIPSIHEWFKQLNISELKSSDPVQDRIRTFATKNEIRSRDVEARFMQLAFKKRYIRLVVGFRSGALDMFTFLGIPTVSLQLCGLVGEERMNQLSPDPSAHGNEASKLFDSHNFNVFKRLNINYVTPRHDATKLCKSTRTNKPEKYNYNSPFWAGDFQFSGPLPEPAERRTLHTAPTKQFSGPDYHLVKEGIKTFMKALPPPPPKLAPST</sequence>
<accession>A0A177VCQ8</accession>
<evidence type="ECO:0000313" key="2">
    <source>
        <dbReference type="EMBL" id="KAE8263317.1"/>
    </source>
</evidence>
<dbReference type="AlphaFoldDB" id="A0A177VCQ8"/>
<evidence type="ECO:0000313" key="3">
    <source>
        <dbReference type="Proteomes" id="UP000077671"/>
    </source>
</evidence>
<gene>
    <name evidence="2" type="ORF">A4X03_0g1772</name>
    <name evidence="1" type="ORF">JKIAZH3_G340</name>
</gene>
<evidence type="ECO:0000313" key="4">
    <source>
        <dbReference type="Proteomes" id="UP000836402"/>
    </source>
</evidence>
<reference evidence="1" key="3">
    <citation type="submission" date="2020-10" db="EMBL/GenBank/DDBJ databases">
        <authorList>
            <person name="Sedaghatjoo S."/>
        </authorList>
    </citation>
    <scope>NUCLEOTIDE SEQUENCE</scope>
    <source>
        <strain evidence="1">AZH3</strain>
    </source>
</reference>
<comment type="caution">
    <text evidence="2">The sequence shown here is derived from an EMBL/GenBank/DDBJ whole genome shotgun (WGS) entry which is preliminary data.</text>
</comment>
<dbReference type="Proteomes" id="UP000836402">
    <property type="component" value="Unassembled WGS sequence"/>
</dbReference>
<keyword evidence="4" id="KW-1185">Reference proteome</keyword>
<evidence type="ECO:0000313" key="1">
    <source>
        <dbReference type="EMBL" id="CAD6916835.1"/>
    </source>
</evidence>